<organism evidence="7 8">
    <name type="scientific">Mobilicoccus caccae</name>
    <dbReference type="NCBI Taxonomy" id="1859295"/>
    <lineage>
        <taxon>Bacteria</taxon>
        <taxon>Bacillati</taxon>
        <taxon>Actinomycetota</taxon>
        <taxon>Actinomycetes</taxon>
        <taxon>Micrococcales</taxon>
        <taxon>Dermatophilaceae</taxon>
        <taxon>Mobilicoccus</taxon>
    </lineage>
</organism>
<dbReference type="EMBL" id="BSUO01000001">
    <property type="protein sequence ID" value="GMA41757.1"/>
    <property type="molecule type" value="Genomic_DNA"/>
</dbReference>
<dbReference type="InterPro" id="IPR013785">
    <property type="entry name" value="Aldolase_TIM"/>
</dbReference>
<evidence type="ECO:0000256" key="3">
    <source>
        <dbReference type="ARBA" id="ARBA00022643"/>
    </source>
</evidence>
<evidence type="ECO:0000256" key="5">
    <source>
        <dbReference type="ARBA" id="ARBA00024042"/>
    </source>
</evidence>
<dbReference type="PROSITE" id="PS00557">
    <property type="entry name" value="FMN_HYDROXY_ACID_DH_1"/>
    <property type="match status" value="1"/>
</dbReference>
<dbReference type="PANTHER" id="PTHR10578">
    <property type="entry name" value="S -2-HYDROXY-ACID OXIDASE-RELATED"/>
    <property type="match status" value="1"/>
</dbReference>
<dbReference type="PANTHER" id="PTHR10578:SF107">
    <property type="entry name" value="2-HYDROXYACID OXIDASE 1"/>
    <property type="match status" value="1"/>
</dbReference>
<keyword evidence="4" id="KW-0560">Oxidoreductase</keyword>
<gene>
    <name evidence="7" type="primary">lldD2</name>
    <name evidence="7" type="ORF">GCM10025883_38020</name>
</gene>
<comment type="similarity">
    <text evidence="5">Belongs to the FMN-dependent alpha-hydroxy acid dehydrogenase family.</text>
</comment>
<accession>A0ABQ6IV33</accession>
<evidence type="ECO:0000256" key="4">
    <source>
        <dbReference type="ARBA" id="ARBA00023002"/>
    </source>
</evidence>
<protein>
    <submittedName>
        <fullName evidence="7">Alpha-hydroxy-acid oxidizing enzyme</fullName>
    </submittedName>
</protein>
<dbReference type="SUPFAM" id="SSF51395">
    <property type="entry name" value="FMN-linked oxidoreductases"/>
    <property type="match status" value="1"/>
</dbReference>
<keyword evidence="8" id="KW-1185">Reference proteome</keyword>
<dbReference type="PROSITE" id="PS51349">
    <property type="entry name" value="FMN_HYDROXY_ACID_DH_2"/>
    <property type="match status" value="1"/>
</dbReference>
<evidence type="ECO:0000313" key="7">
    <source>
        <dbReference type="EMBL" id="GMA41757.1"/>
    </source>
</evidence>
<sequence length="348" mass="38052">MRRNLNAFRDLELRPHVLNDVGTLDLSREVFGRRSTLPVGIAPTGFTRMMHTEGEIAGARAAARFGIPYALSTMGTTSIEDVAAAAPDGRRWFQLYLWRDRRELSLALLERARTSGYDALLVTVDTATGGLRHRDVRNGMTIPPQLTARTILDASYRPRWWFDFLTTEPLRFATLTDSASMTSQVIGSMFDPTLSLDDLAWIRQAWPGTLVVKGVQTVDDARRVVDHGVDGIYLSNHGGRQLDRPPVPLRVLPAVREAVGPDPTIVLDSGITNGGDILAALALGADFTMIGRAYLYGLMAGGQAGVERCLEILAREMAVTLQLMGVPSVADLTPDDVVLDADAAARWR</sequence>
<evidence type="ECO:0000259" key="6">
    <source>
        <dbReference type="PROSITE" id="PS51349"/>
    </source>
</evidence>
<dbReference type="InterPro" id="IPR008259">
    <property type="entry name" value="FMN_hydac_DH_AS"/>
</dbReference>
<dbReference type="CDD" id="cd02809">
    <property type="entry name" value="alpha_hydroxyacid_oxid_FMN"/>
    <property type="match status" value="1"/>
</dbReference>
<comment type="caution">
    <text evidence="7">The sequence shown here is derived from an EMBL/GenBank/DDBJ whole genome shotgun (WGS) entry which is preliminary data.</text>
</comment>
<name>A0ABQ6IV33_9MICO</name>
<keyword evidence="2" id="KW-0285">Flavoprotein</keyword>
<dbReference type="Pfam" id="PF01070">
    <property type="entry name" value="FMN_dh"/>
    <property type="match status" value="1"/>
</dbReference>
<dbReference type="Proteomes" id="UP001157126">
    <property type="component" value="Unassembled WGS sequence"/>
</dbReference>
<feature type="domain" description="FMN hydroxy acid dehydrogenase" evidence="6">
    <location>
        <begin position="1"/>
        <end position="342"/>
    </location>
</feature>
<evidence type="ECO:0000256" key="2">
    <source>
        <dbReference type="ARBA" id="ARBA00022630"/>
    </source>
</evidence>
<dbReference type="InterPro" id="IPR037396">
    <property type="entry name" value="FMN_HAD"/>
</dbReference>
<evidence type="ECO:0000256" key="1">
    <source>
        <dbReference type="ARBA" id="ARBA00001917"/>
    </source>
</evidence>
<comment type="cofactor">
    <cofactor evidence="1">
        <name>FMN</name>
        <dbReference type="ChEBI" id="CHEBI:58210"/>
    </cofactor>
</comment>
<dbReference type="InterPro" id="IPR012133">
    <property type="entry name" value="Alpha-hydoxy_acid_DH_FMN"/>
</dbReference>
<keyword evidence="3" id="KW-0288">FMN</keyword>
<dbReference type="Gene3D" id="3.20.20.70">
    <property type="entry name" value="Aldolase class I"/>
    <property type="match status" value="1"/>
</dbReference>
<dbReference type="PIRSF" id="PIRSF000138">
    <property type="entry name" value="Al-hdrx_acd_dh"/>
    <property type="match status" value="1"/>
</dbReference>
<proteinExistence type="inferred from homology"/>
<evidence type="ECO:0000313" key="8">
    <source>
        <dbReference type="Proteomes" id="UP001157126"/>
    </source>
</evidence>
<reference evidence="8" key="1">
    <citation type="journal article" date="2019" name="Int. J. Syst. Evol. Microbiol.">
        <title>The Global Catalogue of Microorganisms (GCM) 10K type strain sequencing project: providing services to taxonomists for standard genome sequencing and annotation.</title>
        <authorList>
            <consortium name="The Broad Institute Genomics Platform"/>
            <consortium name="The Broad Institute Genome Sequencing Center for Infectious Disease"/>
            <person name="Wu L."/>
            <person name="Ma J."/>
        </authorList>
    </citation>
    <scope>NUCLEOTIDE SEQUENCE [LARGE SCALE GENOMIC DNA]</scope>
    <source>
        <strain evidence="8">NBRC 113072</strain>
    </source>
</reference>
<dbReference type="InterPro" id="IPR000262">
    <property type="entry name" value="FMN-dep_DH"/>
</dbReference>